<accession>A0A0M3DAZ0</accession>
<dbReference type="RefSeq" id="WP_046824363.1">
    <property type="nucleotide sequence ID" value="NZ_LBBT01000360.1"/>
</dbReference>
<evidence type="ECO:0000313" key="2">
    <source>
        <dbReference type="Proteomes" id="UP000034407"/>
    </source>
</evidence>
<dbReference type="EMBL" id="LBBT01000360">
    <property type="protein sequence ID" value="KKX99829.1"/>
    <property type="molecule type" value="Genomic_DNA"/>
</dbReference>
<sequence>MSNTIKKFMKDKLKEVGDEALDFINLIDKLEELEEVYSIKYETVNIYYTIGRFILKTGEQEFQVLLQYEPRFYDYDDKDLEWLPNLVVNEYKIKIA</sequence>
<keyword evidence="2" id="KW-1185">Reference proteome</keyword>
<proteinExistence type="predicted"/>
<comment type="caution">
    <text evidence="1">The sequence shown here is derived from an EMBL/GenBank/DDBJ whole genome shotgun (WGS) entry which is preliminary data.</text>
</comment>
<dbReference type="AlphaFoldDB" id="A0A0M3DAZ0"/>
<dbReference type="PATRIC" id="fig|1629550.3.peg.2988"/>
<reference evidence="1 2" key="1">
    <citation type="submission" date="2015-04" db="EMBL/GenBank/DDBJ databases">
        <title>Microcin producing Clostridium sp. JC272T.</title>
        <authorList>
            <person name="Jyothsna T."/>
            <person name="Sasikala C."/>
            <person name="Ramana C."/>
        </authorList>
    </citation>
    <scope>NUCLEOTIDE SEQUENCE [LARGE SCALE GENOMIC DNA]</scope>
    <source>
        <strain evidence="1 2">JC272</strain>
    </source>
</reference>
<name>A0A0M3DAZ0_9FIRM</name>
<protein>
    <submittedName>
        <fullName evidence="1">Uncharacterized protein</fullName>
    </submittedName>
</protein>
<gene>
    <name evidence="1" type="ORF">VN21_17290</name>
</gene>
<evidence type="ECO:0000313" key="1">
    <source>
        <dbReference type="EMBL" id="KKX99829.1"/>
    </source>
</evidence>
<organism evidence="1 2">
    <name type="scientific">Paraclostridium benzoelyticum</name>
    <dbReference type="NCBI Taxonomy" id="1629550"/>
    <lineage>
        <taxon>Bacteria</taxon>
        <taxon>Bacillati</taxon>
        <taxon>Bacillota</taxon>
        <taxon>Clostridia</taxon>
        <taxon>Peptostreptococcales</taxon>
        <taxon>Peptostreptococcaceae</taxon>
        <taxon>Paraclostridium</taxon>
    </lineage>
</organism>
<dbReference type="Proteomes" id="UP000034407">
    <property type="component" value="Unassembled WGS sequence"/>
</dbReference>